<sequence>MSAQKEVLHIRAEVKPQEERTAITPENAKKLIDSGRYALHVERSPERIYKDDEYQQAGCTLVETGSWPKADPSAFIVGLKELPEEGSKSEGDNHACAEVAAFLLACEFVALLLNLAVTFPNDYDVLTGITESALFLLLARFMAEAWGGDARLTVLSLPILLFRLLNVASLLRPAVTSLLAPKQKTT</sequence>
<dbReference type="Gene3D" id="3.40.50.720">
    <property type="entry name" value="NAD(P)-binding Rossmann-like Domain"/>
    <property type="match status" value="1"/>
</dbReference>
<evidence type="ECO:0000313" key="4">
    <source>
        <dbReference type="Proteomes" id="UP000011083"/>
    </source>
</evidence>
<keyword evidence="1" id="KW-0560">Oxidoreductase</keyword>
<gene>
    <name evidence="3" type="ORF">ACA1_223920</name>
</gene>
<dbReference type="SMART" id="SM01003">
    <property type="entry name" value="AlaDh_PNT_N"/>
    <property type="match status" value="1"/>
</dbReference>
<dbReference type="VEuPathDB" id="AmoebaDB:ACA1_223920"/>
<dbReference type="Pfam" id="PF05222">
    <property type="entry name" value="AlaDh_PNT_N"/>
    <property type="match status" value="1"/>
</dbReference>
<organism evidence="3 4">
    <name type="scientific">Acanthamoeba castellanii (strain ATCC 30010 / Neff)</name>
    <dbReference type="NCBI Taxonomy" id="1257118"/>
    <lineage>
        <taxon>Eukaryota</taxon>
        <taxon>Amoebozoa</taxon>
        <taxon>Discosea</taxon>
        <taxon>Longamoebia</taxon>
        <taxon>Centramoebida</taxon>
        <taxon>Acanthamoebidae</taxon>
        <taxon>Acanthamoeba</taxon>
    </lineage>
</organism>
<protein>
    <submittedName>
        <fullName evidence="3">Saccharopine dehydrogenase (Nad+, l-lysine forming), putative</fullName>
    </submittedName>
</protein>
<dbReference type="Proteomes" id="UP000011083">
    <property type="component" value="Unassembled WGS sequence"/>
</dbReference>
<accession>L8GS87</accession>
<dbReference type="GO" id="GO:0019878">
    <property type="term" value="P:lysine biosynthetic process via aminoadipic acid"/>
    <property type="evidence" value="ECO:0007669"/>
    <property type="project" value="TreeGrafter"/>
</dbReference>
<dbReference type="PANTHER" id="PTHR11133">
    <property type="entry name" value="SACCHAROPINE DEHYDROGENASE"/>
    <property type="match status" value="1"/>
</dbReference>
<dbReference type="AlphaFoldDB" id="L8GS87"/>
<dbReference type="EMBL" id="KB008010">
    <property type="protein sequence ID" value="ELR16044.1"/>
    <property type="molecule type" value="Genomic_DNA"/>
</dbReference>
<dbReference type="STRING" id="1257118.L8GS87"/>
<dbReference type="SUPFAM" id="SSF52283">
    <property type="entry name" value="Formate/glycerate dehydrogenase catalytic domain-like"/>
    <property type="match status" value="1"/>
</dbReference>
<dbReference type="RefSeq" id="XP_004338057.1">
    <property type="nucleotide sequence ID" value="XM_004338009.1"/>
</dbReference>
<dbReference type="KEGG" id="acan:ACA1_223920"/>
<name>L8GS87_ACACF</name>
<evidence type="ECO:0000259" key="2">
    <source>
        <dbReference type="SMART" id="SM01003"/>
    </source>
</evidence>
<dbReference type="OrthoDB" id="265306at2759"/>
<dbReference type="InterPro" id="IPR051168">
    <property type="entry name" value="AASS"/>
</dbReference>
<dbReference type="InterPro" id="IPR007886">
    <property type="entry name" value="AlaDH/PNT_N"/>
</dbReference>
<dbReference type="GeneID" id="14916676"/>
<dbReference type="GO" id="GO:0005737">
    <property type="term" value="C:cytoplasm"/>
    <property type="evidence" value="ECO:0007669"/>
    <property type="project" value="TreeGrafter"/>
</dbReference>
<proteinExistence type="predicted"/>
<reference evidence="3 4" key="1">
    <citation type="journal article" date="2013" name="Genome Biol.">
        <title>Genome of Acanthamoeba castellanii highlights extensive lateral gene transfer and early evolution of tyrosine kinase signaling.</title>
        <authorList>
            <person name="Clarke M."/>
            <person name="Lohan A.J."/>
            <person name="Liu B."/>
            <person name="Lagkouvardos I."/>
            <person name="Roy S."/>
            <person name="Zafar N."/>
            <person name="Bertelli C."/>
            <person name="Schilde C."/>
            <person name="Kianianmomeni A."/>
            <person name="Burglin T.R."/>
            <person name="Frech C."/>
            <person name="Turcotte B."/>
            <person name="Kopec K.O."/>
            <person name="Synnott J.M."/>
            <person name="Choo C."/>
            <person name="Paponov I."/>
            <person name="Finkler A."/>
            <person name="Soon Heng Tan C."/>
            <person name="Hutchins A.P."/>
            <person name="Weinmeier T."/>
            <person name="Rattei T."/>
            <person name="Chu J.S."/>
            <person name="Gimenez G."/>
            <person name="Irimia M."/>
            <person name="Rigden D.J."/>
            <person name="Fitzpatrick D.A."/>
            <person name="Lorenzo-Morales J."/>
            <person name="Bateman A."/>
            <person name="Chiu C.H."/>
            <person name="Tang P."/>
            <person name="Hegemann P."/>
            <person name="Fromm H."/>
            <person name="Raoult D."/>
            <person name="Greub G."/>
            <person name="Miranda-Saavedra D."/>
            <person name="Chen N."/>
            <person name="Nash P."/>
            <person name="Ginger M.L."/>
            <person name="Horn M."/>
            <person name="Schaap P."/>
            <person name="Caler L."/>
            <person name="Loftus B."/>
        </authorList>
    </citation>
    <scope>NUCLEOTIDE SEQUENCE [LARGE SCALE GENOMIC DNA]</scope>
    <source>
        <strain evidence="3 4">Neff</strain>
    </source>
</reference>
<evidence type="ECO:0000256" key="1">
    <source>
        <dbReference type="ARBA" id="ARBA00023002"/>
    </source>
</evidence>
<dbReference type="PANTHER" id="PTHR11133:SF23">
    <property type="entry name" value="SACCHAROPINE DEHYDROGENASE [NAD(+), L-LYSINE-FORMING]"/>
    <property type="match status" value="1"/>
</dbReference>
<dbReference type="GO" id="GO:0004753">
    <property type="term" value="F:saccharopine dehydrogenase activity"/>
    <property type="evidence" value="ECO:0007669"/>
    <property type="project" value="TreeGrafter"/>
</dbReference>
<keyword evidence="4" id="KW-1185">Reference proteome</keyword>
<evidence type="ECO:0000313" key="3">
    <source>
        <dbReference type="EMBL" id="ELR16044.1"/>
    </source>
</evidence>
<feature type="domain" description="Alanine dehydrogenase/pyridine nucleotide transhydrogenase N-terminal" evidence="2">
    <location>
        <begin position="9"/>
        <end position="116"/>
    </location>
</feature>